<dbReference type="RefSeq" id="WP_107029489.1">
    <property type="nucleotide sequence ID" value="NZ_JAQDKO010000001.1"/>
</dbReference>
<evidence type="ECO:0000313" key="1">
    <source>
        <dbReference type="EMBL" id="PST42623.1"/>
    </source>
</evidence>
<organism evidence="1 2">
    <name type="scientific">Faecalibacillus intestinalis</name>
    <dbReference type="NCBI Taxonomy" id="1982626"/>
    <lineage>
        <taxon>Bacteria</taxon>
        <taxon>Bacillati</taxon>
        <taxon>Bacillota</taxon>
        <taxon>Erysipelotrichia</taxon>
        <taxon>Erysipelotrichales</taxon>
        <taxon>Coprobacillaceae</taxon>
        <taxon>Faecalibacillus</taxon>
    </lineage>
</organism>
<sequence>MLSRSFRIFATKEDLIRIFLDFQHNIKIHYFKCGRIYDLIETANITNGAFLGISTKGNHTNNRWLVCHKDVIPLKRKNNMCQDNSIFFLDQELNESSVVINIGGIYEDKALFPTEISTIWYENIESKELYTMLKKSCEKYVACTKNGYLIGKDAYLYKNQYRFCTIGIDSPQIYDLKFE</sequence>
<protein>
    <submittedName>
        <fullName evidence="1">Uncharacterized protein</fullName>
    </submittedName>
</protein>
<keyword evidence="2" id="KW-1185">Reference proteome</keyword>
<comment type="caution">
    <text evidence="1">The sequence shown here is derived from an EMBL/GenBank/DDBJ whole genome shotgun (WGS) entry which is preliminary data.</text>
</comment>
<proteinExistence type="predicted"/>
<accession>A0A2T3G523</accession>
<dbReference type="EMBL" id="PYLQ01000004">
    <property type="protein sequence ID" value="PST42623.1"/>
    <property type="molecule type" value="Genomic_DNA"/>
</dbReference>
<name>A0A2T3G523_9FIRM</name>
<dbReference type="AlphaFoldDB" id="A0A2T3G523"/>
<evidence type="ECO:0000313" key="2">
    <source>
        <dbReference type="Proteomes" id="UP000240974"/>
    </source>
</evidence>
<gene>
    <name evidence="1" type="ORF">C7U54_04965</name>
</gene>
<dbReference type="Proteomes" id="UP000240974">
    <property type="component" value="Unassembled WGS sequence"/>
</dbReference>
<reference evidence="1 2" key="1">
    <citation type="journal article" date="2019" name="Int. J. Syst. Evol. Microbiol.">
        <title>Faecalibacillus intestinalis gen. nov., sp. nov. and Faecalibacillus faecis sp. nov., isolated from human faeces.</title>
        <authorList>
            <person name="Seo B."/>
            <person name="Jeon K."/>
            <person name="Baek I."/>
            <person name="Lee Y.M."/>
            <person name="Baek K."/>
            <person name="Ko G."/>
        </authorList>
    </citation>
    <scope>NUCLEOTIDE SEQUENCE [LARGE SCALE GENOMIC DNA]</scope>
    <source>
        <strain evidence="1 2">SNUG30099</strain>
    </source>
</reference>